<feature type="compositionally biased region" description="Low complexity" evidence="1">
    <location>
        <begin position="41"/>
        <end position="58"/>
    </location>
</feature>
<proteinExistence type="predicted"/>
<reference evidence="2" key="1">
    <citation type="submission" date="2020-02" db="EMBL/GenBank/DDBJ databases">
        <authorList>
            <person name="Meier V. D."/>
        </authorList>
    </citation>
    <scope>NUCLEOTIDE SEQUENCE</scope>
    <source>
        <strain evidence="2">AVDCRST_MAG70</strain>
    </source>
</reference>
<evidence type="ECO:0000313" key="2">
    <source>
        <dbReference type="EMBL" id="CAA9562886.1"/>
    </source>
</evidence>
<name>A0A6J4V2A5_9BACT</name>
<feature type="non-terminal residue" evidence="2">
    <location>
        <position position="1"/>
    </location>
</feature>
<organism evidence="2">
    <name type="scientific">uncultured Thermomicrobiales bacterium</name>
    <dbReference type="NCBI Taxonomy" id="1645740"/>
    <lineage>
        <taxon>Bacteria</taxon>
        <taxon>Pseudomonadati</taxon>
        <taxon>Thermomicrobiota</taxon>
        <taxon>Thermomicrobia</taxon>
        <taxon>Thermomicrobiales</taxon>
        <taxon>environmental samples</taxon>
    </lineage>
</organism>
<dbReference type="EMBL" id="CADCWH010000287">
    <property type="protein sequence ID" value="CAA9562886.1"/>
    <property type="molecule type" value="Genomic_DNA"/>
</dbReference>
<feature type="non-terminal residue" evidence="2">
    <location>
        <position position="65"/>
    </location>
</feature>
<dbReference type="AlphaFoldDB" id="A0A6J4V2A5"/>
<feature type="region of interest" description="Disordered" evidence="1">
    <location>
        <begin position="1"/>
        <end position="65"/>
    </location>
</feature>
<protein>
    <submittedName>
        <fullName evidence="2">Uncharacterized protein</fullName>
    </submittedName>
</protein>
<evidence type="ECO:0000256" key="1">
    <source>
        <dbReference type="SAM" id="MobiDB-lite"/>
    </source>
</evidence>
<accession>A0A6J4V2A5</accession>
<gene>
    <name evidence="2" type="ORF">AVDCRST_MAG70-1803</name>
</gene>
<sequence length="65" mass="7170">CPTPMISPARRRTRAPAPRPAWRFSRRRPRPASPCPPSGWRCAPARSPRPASSPAHCRPAPRPPA</sequence>